<dbReference type="EMBL" id="JALLKP010000004">
    <property type="protein sequence ID" value="KAK2195609.1"/>
    <property type="molecule type" value="Genomic_DNA"/>
</dbReference>
<dbReference type="EC" id="2.7.7.-" evidence="9"/>
<dbReference type="GO" id="GO:0046872">
    <property type="term" value="F:metal ion binding"/>
    <property type="evidence" value="ECO:0007669"/>
    <property type="project" value="UniProtKB-KW"/>
</dbReference>
<dbReference type="Pfam" id="PF01896">
    <property type="entry name" value="DNA_primase_S"/>
    <property type="match status" value="1"/>
</dbReference>
<dbReference type="InterPro" id="IPR002755">
    <property type="entry name" value="DNA_primase_S"/>
</dbReference>
<evidence type="ECO:0000256" key="9">
    <source>
        <dbReference type="RuleBase" id="RU003514"/>
    </source>
</evidence>
<keyword evidence="4 9" id="KW-0808">Transferase</keyword>
<keyword evidence="7" id="KW-0479">Metal-binding</keyword>
<organism evidence="10 11">
    <name type="scientific">Babesia duncani</name>
    <dbReference type="NCBI Taxonomy" id="323732"/>
    <lineage>
        <taxon>Eukaryota</taxon>
        <taxon>Sar</taxon>
        <taxon>Alveolata</taxon>
        <taxon>Apicomplexa</taxon>
        <taxon>Aconoidasida</taxon>
        <taxon>Piroplasmida</taxon>
        <taxon>Babesiidae</taxon>
        <taxon>Babesia</taxon>
    </lineage>
</organism>
<keyword evidence="8" id="KW-0804">Transcription</keyword>
<dbReference type="GeneID" id="94337583"/>
<gene>
    <name evidence="10" type="ORF">BdWA1_003286</name>
</gene>
<keyword evidence="2 9" id="KW-0240">DNA-directed RNA polymerase</keyword>
<dbReference type="NCBIfam" id="TIGR00335">
    <property type="entry name" value="primase_sml"/>
    <property type="match status" value="1"/>
</dbReference>
<dbReference type="InterPro" id="IPR014052">
    <property type="entry name" value="DNA_primase_ssu_euk/arc"/>
</dbReference>
<dbReference type="CDD" id="cd04860">
    <property type="entry name" value="AE_Prim_S"/>
    <property type="match status" value="1"/>
</dbReference>
<proteinExistence type="inferred from homology"/>
<dbReference type="Proteomes" id="UP001214638">
    <property type="component" value="Unassembled WGS sequence"/>
</dbReference>
<dbReference type="GO" id="GO:0003899">
    <property type="term" value="F:DNA-directed RNA polymerase activity"/>
    <property type="evidence" value="ECO:0007669"/>
    <property type="project" value="InterPro"/>
</dbReference>
<sequence length="424" mass="49099">MYEDDAVISESNLRFYYEKVFPLTDLVRWLTYGGVKMGLALGRREISFTFLRDGPDGPMELYLRWQSFENSDKMHHALCGQQLVPFKIDFGAIYNKPMSQMQFSGSDFRPLERELVFDIDMNDYDELRTCCSDKRICHRCWRWIVIAVELLTHALEEDFGFKDILWVYSGRRGIHGWVCDPKARQLTPEARNAILEYFSLVGGGDRYLKKVSLYNCDRHPMVLRSFDVCYRHFAAILAEQDIFKKPEHVSSLLMYISKSHPNVTSFIKQQTANPSQVNSLEFFETICNMMEIVTPSEYMRNPQNNVALLPTFIKEFVISMCYPRLDVMVSKDMGHLLKSPFCVHAKTGRICVPLNREQIVKFRPEQVPTLSSLKAFYDNNKGQISLNSTCLGSMQGSALEPYLLYFREVFLSKCMIHSSTSGHI</sequence>
<evidence type="ECO:0000256" key="7">
    <source>
        <dbReference type="ARBA" id="ARBA00022723"/>
    </source>
</evidence>
<evidence type="ECO:0000256" key="6">
    <source>
        <dbReference type="ARBA" id="ARBA00022705"/>
    </source>
</evidence>
<evidence type="ECO:0000256" key="5">
    <source>
        <dbReference type="ARBA" id="ARBA00022695"/>
    </source>
</evidence>
<evidence type="ECO:0000313" key="11">
    <source>
        <dbReference type="Proteomes" id="UP001214638"/>
    </source>
</evidence>
<protein>
    <recommendedName>
        <fullName evidence="9">DNA primase</fullName>
        <ecNumber evidence="9">2.7.7.-</ecNumber>
    </recommendedName>
</protein>
<dbReference type="KEGG" id="bdw:94337583"/>
<dbReference type="GO" id="GO:0005658">
    <property type="term" value="C:alpha DNA polymerase:primase complex"/>
    <property type="evidence" value="ECO:0007669"/>
    <property type="project" value="UniProtKB-ARBA"/>
</dbReference>
<keyword evidence="5" id="KW-0548">Nucleotidyltransferase</keyword>
<evidence type="ECO:0000256" key="2">
    <source>
        <dbReference type="ARBA" id="ARBA00022478"/>
    </source>
</evidence>
<evidence type="ECO:0000256" key="4">
    <source>
        <dbReference type="ARBA" id="ARBA00022679"/>
    </source>
</evidence>
<evidence type="ECO:0000313" key="10">
    <source>
        <dbReference type="EMBL" id="KAK2195609.1"/>
    </source>
</evidence>
<comment type="similarity">
    <text evidence="1 9">Belongs to the eukaryotic-type primase small subunit family.</text>
</comment>
<dbReference type="GO" id="GO:0006269">
    <property type="term" value="P:DNA replication, synthesis of primer"/>
    <property type="evidence" value="ECO:0007669"/>
    <property type="project" value="UniProtKB-KW"/>
</dbReference>
<evidence type="ECO:0000256" key="1">
    <source>
        <dbReference type="ARBA" id="ARBA00009762"/>
    </source>
</evidence>
<accession>A0AAD9UN72</accession>
<evidence type="ECO:0000256" key="3">
    <source>
        <dbReference type="ARBA" id="ARBA00022515"/>
    </source>
</evidence>
<dbReference type="Gene3D" id="3.90.920.10">
    <property type="entry name" value="DNA primase, PRIM domain"/>
    <property type="match status" value="1"/>
</dbReference>
<evidence type="ECO:0000256" key="8">
    <source>
        <dbReference type="ARBA" id="ARBA00023163"/>
    </source>
</evidence>
<dbReference type="PANTHER" id="PTHR10536">
    <property type="entry name" value="DNA PRIMASE SMALL SUBUNIT"/>
    <property type="match status" value="1"/>
</dbReference>
<dbReference type="SUPFAM" id="SSF56747">
    <property type="entry name" value="Prim-pol domain"/>
    <property type="match status" value="1"/>
</dbReference>
<keyword evidence="3 9" id="KW-0639">Primosome</keyword>
<comment type="caution">
    <text evidence="10">The sequence shown here is derived from an EMBL/GenBank/DDBJ whole genome shotgun (WGS) entry which is preliminary data.</text>
</comment>
<reference evidence="10" key="1">
    <citation type="journal article" date="2023" name="Nat. Microbiol.">
        <title>Babesia duncani multi-omics identifies virulence factors and drug targets.</title>
        <authorList>
            <person name="Singh P."/>
            <person name="Lonardi S."/>
            <person name="Liang Q."/>
            <person name="Vydyam P."/>
            <person name="Khabirova E."/>
            <person name="Fang T."/>
            <person name="Gihaz S."/>
            <person name="Thekkiniath J."/>
            <person name="Munshi M."/>
            <person name="Abel S."/>
            <person name="Ciampossin L."/>
            <person name="Batugedara G."/>
            <person name="Gupta M."/>
            <person name="Lu X.M."/>
            <person name="Lenz T."/>
            <person name="Chakravarty S."/>
            <person name="Cornillot E."/>
            <person name="Hu Y."/>
            <person name="Ma W."/>
            <person name="Gonzalez L.M."/>
            <person name="Sanchez S."/>
            <person name="Estrada K."/>
            <person name="Sanchez-Flores A."/>
            <person name="Montero E."/>
            <person name="Harb O.S."/>
            <person name="Le Roch K.G."/>
            <person name="Mamoun C.B."/>
        </authorList>
    </citation>
    <scope>NUCLEOTIDE SEQUENCE</scope>
    <source>
        <tissue evidence="10">Blood</tissue>
    </source>
</reference>
<dbReference type="RefSeq" id="XP_067802452.1">
    <property type="nucleotide sequence ID" value="XM_067948301.1"/>
</dbReference>
<keyword evidence="11" id="KW-1185">Reference proteome</keyword>
<dbReference type="AlphaFoldDB" id="A0AAD9UN72"/>
<name>A0AAD9UN72_9APIC</name>
<keyword evidence="6 9" id="KW-0235">DNA replication</keyword>